<organism evidence="1 2">
    <name type="scientific">Candidatus Aquicultor secundus</name>
    <dbReference type="NCBI Taxonomy" id="1973895"/>
    <lineage>
        <taxon>Bacteria</taxon>
        <taxon>Bacillati</taxon>
        <taxon>Actinomycetota</taxon>
        <taxon>Candidatus Aquicultoria</taxon>
        <taxon>Candidatus Aquicultorales</taxon>
        <taxon>Candidatus Aquicultoraceae</taxon>
        <taxon>Candidatus Aquicultor</taxon>
    </lineage>
</organism>
<feature type="non-terminal residue" evidence="1">
    <location>
        <position position="71"/>
    </location>
</feature>
<sequence>MDKQIAQALQRLFERHRIVFWNDTNRELRSDFDALKLAGVEKIELTNNEFGVKYRILREQPEDRFLLYREG</sequence>
<protein>
    <submittedName>
        <fullName evidence="1">Uncharacterized protein</fullName>
    </submittedName>
</protein>
<evidence type="ECO:0000313" key="2">
    <source>
        <dbReference type="Proteomes" id="UP000230956"/>
    </source>
</evidence>
<dbReference type="RefSeq" id="WP_286977270.1">
    <property type="nucleotide sequence ID" value="NZ_PFNG01000209.1"/>
</dbReference>
<dbReference type="EMBL" id="PFNG01000209">
    <property type="protein sequence ID" value="PIZ36259.1"/>
    <property type="molecule type" value="Genomic_DNA"/>
</dbReference>
<name>A0A2M7T734_9ACTN</name>
<proteinExistence type="predicted"/>
<reference evidence="2" key="1">
    <citation type="submission" date="2017-09" db="EMBL/GenBank/DDBJ databases">
        <title>Depth-based differentiation of microbial function through sediment-hosted aquifers and enrichment of novel symbionts in the deep terrestrial subsurface.</title>
        <authorList>
            <person name="Probst A.J."/>
            <person name="Ladd B."/>
            <person name="Jarett J.K."/>
            <person name="Geller-Mcgrath D.E."/>
            <person name="Sieber C.M.K."/>
            <person name="Emerson J.B."/>
            <person name="Anantharaman K."/>
            <person name="Thomas B.C."/>
            <person name="Malmstrom R."/>
            <person name="Stieglmeier M."/>
            <person name="Klingl A."/>
            <person name="Woyke T."/>
            <person name="Ryan C.M."/>
            <person name="Banfield J.F."/>
        </authorList>
    </citation>
    <scope>NUCLEOTIDE SEQUENCE [LARGE SCALE GENOMIC DNA]</scope>
</reference>
<comment type="caution">
    <text evidence="1">The sequence shown here is derived from an EMBL/GenBank/DDBJ whole genome shotgun (WGS) entry which is preliminary data.</text>
</comment>
<evidence type="ECO:0000313" key="1">
    <source>
        <dbReference type="EMBL" id="PIZ36259.1"/>
    </source>
</evidence>
<dbReference type="Proteomes" id="UP000230956">
    <property type="component" value="Unassembled WGS sequence"/>
</dbReference>
<gene>
    <name evidence="1" type="ORF">COY37_08965</name>
</gene>
<dbReference type="AlphaFoldDB" id="A0A2M7T734"/>
<accession>A0A2M7T734</accession>